<keyword evidence="3" id="KW-1185">Reference proteome</keyword>
<dbReference type="AlphaFoldDB" id="A0A6L3ZKJ0"/>
<sequence>MNLKTLIGIVLSIFSFTMTAQRADHRIAVGAEYEFVPTNQILSFEDSDAGNAFDEEYSLNRVSAHFYYSKGKSPWLFMASLGYSFGRTNVSRTYQSPVGFSELKGVQSSTTFDVQIGAGYDIALSRFHFTPKLAMRYYAYAENAFDGELDERGQTSPASSSITSSSNLAMVVGSRFAVDFLQKYRKPVASVFVEPGYLMGLNDYGKDGAGHSWYASAGLLFHL</sequence>
<protein>
    <submittedName>
        <fullName evidence="2">Autotransporter outer membrane beta-barrel domain-containing protein</fullName>
    </submittedName>
</protein>
<dbReference type="Proteomes" id="UP000484164">
    <property type="component" value="Unassembled WGS sequence"/>
</dbReference>
<feature type="domain" description="Autotransporter" evidence="1">
    <location>
        <begin position="43"/>
        <end position="184"/>
    </location>
</feature>
<dbReference type="InterPro" id="IPR036709">
    <property type="entry name" value="Autotransporte_beta_dom_sf"/>
</dbReference>
<evidence type="ECO:0000313" key="3">
    <source>
        <dbReference type="Proteomes" id="UP000484164"/>
    </source>
</evidence>
<dbReference type="Gene3D" id="2.40.128.130">
    <property type="entry name" value="Autotransporter beta-domain"/>
    <property type="match status" value="1"/>
</dbReference>
<dbReference type="SUPFAM" id="SSF103515">
    <property type="entry name" value="Autotransporter"/>
    <property type="match status" value="1"/>
</dbReference>
<accession>A0A6L3ZKJ0</accession>
<dbReference type="Pfam" id="PF03797">
    <property type="entry name" value="Autotransporter"/>
    <property type="match status" value="1"/>
</dbReference>
<dbReference type="InterPro" id="IPR005546">
    <property type="entry name" value="Autotransporte_beta"/>
</dbReference>
<reference evidence="2 3" key="1">
    <citation type="submission" date="2019-10" db="EMBL/GenBank/DDBJ databases">
        <title>Genome sequence of Phaeocystidibacter marisrubri JCM30614 (type strain).</title>
        <authorList>
            <person name="Bowman J.P."/>
        </authorList>
    </citation>
    <scope>NUCLEOTIDE SEQUENCE [LARGE SCALE GENOMIC DNA]</scope>
    <source>
        <strain evidence="2 3">JCM 30614</strain>
    </source>
</reference>
<proteinExistence type="predicted"/>
<evidence type="ECO:0000313" key="2">
    <source>
        <dbReference type="EMBL" id="KAB2817975.1"/>
    </source>
</evidence>
<comment type="caution">
    <text evidence="2">The sequence shown here is derived from an EMBL/GenBank/DDBJ whole genome shotgun (WGS) entry which is preliminary data.</text>
</comment>
<name>A0A6L3ZKJ0_9FLAO</name>
<dbReference type="EMBL" id="WBVQ01000001">
    <property type="protein sequence ID" value="KAB2817975.1"/>
    <property type="molecule type" value="Genomic_DNA"/>
</dbReference>
<evidence type="ECO:0000259" key="1">
    <source>
        <dbReference type="Pfam" id="PF03797"/>
    </source>
</evidence>
<organism evidence="2 3">
    <name type="scientific">Phaeocystidibacter marisrubri</name>
    <dbReference type="NCBI Taxonomy" id="1577780"/>
    <lineage>
        <taxon>Bacteria</taxon>
        <taxon>Pseudomonadati</taxon>
        <taxon>Bacteroidota</taxon>
        <taxon>Flavobacteriia</taxon>
        <taxon>Flavobacteriales</taxon>
        <taxon>Phaeocystidibacteraceae</taxon>
        <taxon>Phaeocystidibacter</taxon>
    </lineage>
</organism>
<gene>
    <name evidence="2" type="ORF">F8C82_06105</name>
</gene>